<proteinExistence type="predicted"/>
<protein>
    <submittedName>
        <fullName evidence="2">Uncharacterized protein</fullName>
    </submittedName>
</protein>
<gene>
    <name evidence="2" type="ORF">ANN_12515</name>
</gene>
<keyword evidence="3" id="KW-1185">Reference proteome</keyword>
<feature type="compositionally biased region" description="Polar residues" evidence="1">
    <location>
        <begin position="79"/>
        <end position="88"/>
    </location>
</feature>
<feature type="region of interest" description="Disordered" evidence="1">
    <location>
        <begin position="1"/>
        <end position="39"/>
    </location>
</feature>
<reference evidence="2 3" key="1">
    <citation type="journal article" date="2022" name="Allergy">
        <title>Genome assembly and annotation of Periplaneta americana reveal a comprehensive cockroach allergen profile.</title>
        <authorList>
            <person name="Wang L."/>
            <person name="Xiong Q."/>
            <person name="Saelim N."/>
            <person name="Wang L."/>
            <person name="Nong W."/>
            <person name="Wan A.T."/>
            <person name="Shi M."/>
            <person name="Liu X."/>
            <person name="Cao Q."/>
            <person name="Hui J.H.L."/>
            <person name="Sookrung N."/>
            <person name="Leung T.F."/>
            <person name="Tungtrongchitr A."/>
            <person name="Tsui S.K.W."/>
        </authorList>
    </citation>
    <scope>NUCLEOTIDE SEQUENCE [LARGE SCALE GENOMIC DNA]</scope>
    <source>
        <strain evidence="2">PWHHKU_190912</strain>
    </source>
</reference>
<feature type="region of interest" description="Disordered" evidence="1">
    <location>
        <begin position="78"/>
        <end position="101"/>
    </location>
</feature>
<evidence type="ECO:0000313" key="3">
    <source>
        <dbReference type="Proteomes" id="UP001148838"/>
    </source>
</evidence>
<dbReference type="Proteomes" id="UP001148838">
    <property type="component" value="Unassembled WGS sequence"/>
</dbReference>
<evidence type="ECO:0000313" key="2">
    <source>
        <dbReference type="EMBL" id="KAJ4445830.1"/>
    </source>
</evidence>
<organism evidence="2 3">
    <name type="scientific">Periplaneta americana</name>
    <name type="common">American cockroach</name>
    <name type="synonym">Blatta americana</name>
    <dbReference type="NCBI Taxonomy" id="6978"/>
    <lineage>
        <taxon>Eukaryota</taxon>
        <taxon>Metazoa</taxon>
        <taxon>Ecdysozoa</taxon>
        <taxon>Arthropoda</taxon>
        <taxon>Hexapoda</taxon>
        <taxon>Insecta</taxon>
        <taxon>Pterygota</taxon>
        <taxon>Neoptera</taxon>
        <taxon>Polyneoptera</taxon>
        <taxon>Dictyoptera</taxon>
        <taxon>Blattodea</taxon>
        <taxon>Blattoidea</taxon>
        <taxon>Blattidae</taxon>
        <taxon>Blattinae</taxon>
        <taxon>Periplaneta</taxon>
    </lineage>
</organism>
<comment type="caution">
    <text evidence="2">The sequence shown here is derived from an EMBL/GenBank/DDBJ whole genome shotgun (WGS) entry which is preliminary data.</text>
</comment>
<dbReference type="EMBL" id="JAJSOF020000009">
    <property type="protein sequence ID" value="KAJ4445830.1"/>
    <property type="molecule type" value="Genomic_DNA"/>
</dbReference>
<accession>A0ABQ8TJH7</accession>
<evidence type="ECO:0000256" key="1">
    <source>
        <dbReference type="SAM" id="MobiDB-lite"/>
    </source>
</evidence>
<name>A0ABQ8TJH7_PERAM</name>
<sequence length="317" mass="37349">MHTSLHFPHTSPSNDPIKIRKKNSPPNLPPAQTHQKQHSLHYDKNEATLHTPKQHKQEIHTFGSKSRIYTTHLRKSTEYKQQNNTGETPLQLPPAPTTKLKHTNKTANTCWKFEYCLRGHTTATERQINKITPHHESLHNHSDASATGRGNFKISKKKYACKRRSPLVSSLVKLNGTYILCTSVEHYRRYVRFMFVEYGEIRYSPMFALKEEENGESYTTQNHKLYSSPHIIRNIKSRRLRWAEHVARMGESRNAYRVLAGRPKERRPLGKLRHRWEDNIKMRLREVGYDDRDWVNLTQDRGRWRAYVRAAMNLRVP</sequence>